<dbReference type="Pfam" id="PF05979">
    <property type="entry name" value="DUF896"/>
    <property type="match status" value="1"/>
</dbReference>
<comment type="caution">
    <text evidence="4">The sequence shown here is derived from an EMBL/GenBank/DDBJ whole genome shotgun (WGS) entry which is preliminary data.</text>
</comment>
<dbReference type="Proteomes" id="UP001595752">
    <property type="component" value="Unassembled WGS sequence"/>
</dbReference>
<evidence type="ECO:0000313" key="5">
    <source>
        <dbReference type="Proteomes" id="UP001595752"/>
    </source>
</evidence>
<dbReference type="InterPro" id="IPR009242">
    <property type="entry name" value="DUF896"/>
</dbReference>
<gene>
    <name evidence="4" type="ORF">ACFOU2_01540</name>
</gene>
<dbReference type="HAMAP" id="MF_01103">
    <property type="entry name" value="UPF0291"/>
    <property type="match status" value="1"/>
</dbReference>
<keyword evidence="5" id="KW-1185">Reference proteome</keyword>
<evidence type="ECO:0000313" key="4">
    <source>
        <dbReference type="EMBL" id="MFC3882279.1"/>
    </source>
</evidence>
<proteinExistence type="inferred from homology"/>
<feature type="region of interest" description="Disordered" evidence="3">
    <location>
        <begin position="55"/>
        <end position="77"/>
    </location>
</feature>
<dbReference type="PANTHER" id="PTHR37300">
    <property type="entry name" value="UPF0291 PROTEIN CBO2609/CLC_2481"/>
    <property type="match status" value="1"/>
</dbReference>
<protein>
    <recommendedName>
        <fullName evidence="2">UPF0291 protein ACFOU2_01540</fullName>
    </recommendedName>
</protein>
<dbReference type="RefSeq" id="WP_377911595.1">
    <property type="nucleotide sequence ID" value="NZ_JBHRZT010000007.1"/>
</dbReference>
<evidence type="ECO:0000256" key="3">
    <source>
        <dbReference type="SAM" id="MobiDB-lite"/>
    </source>
</evidence>
<sequence>MLSPEKMARINFLSKKSKSEGLTPEEAGEQQVLRQEYLKEFRKSMTNHLHSIKVVDEKGNDVTPNKLKESKKRKRMH</sequence>
<reference evidence="5" key="1">
    <citation type="journal article" date="2019" name="Int. J. Syst. Evol. Microbiol.">
        <title>The Global Catalogue of Microorganisms (GCM) 10K type strain sequencing project: providing services to taxonomists for standard genome sequencing and annotation.</title>
        <authorList>
            <consortium name="The Broad Institute Genomics Platform"/>
            <consortium name="The Broad Institute Genome Sequencing Center for Infectious Disease"/>
            <person name="Wu L."/>
            <person name="Ma J."/>
        </authorList>
    </citation>
    <scope>NUCLEOTIDE SEQUENCE [LARGE SCALE GENOMIC DNA]</scope>
    <source>
        <strain evidence="5">CCUG 61889</strain>
    </source>
</reference>
<comment type="similarity">
    <text evidence="2">Belongs to the UPF0291 family.</text>
</comment>
<name>A0ABV8AYC6_9BACI</name>
<feature type="region of interest" description="Disordered" evidence="3">
    <location>
        <begin position="1"/>
        <end position="29"/>
    </location>
</feature>
<dbReference type="PANTHER" id="PTHR37300:SF1">
    <property type="entry name" value="UPF0291 PROTEIN YNZC"/>
    <property type="match status" value="1"/>
</dbReference>
<accession>A0ABV8AYC6</accession>
<comment type="subcellular location">
    <subcellularLocation>
        <location evidence="2">Cytoplasm</location>
    </subcellularLocation>
</comment>
<evidence type="ECO:0000256" key="2">
    <source>
        <dbReference type="HAMAP-Rule" id="MF_01103"/>
    </source>
</evidence>
<keyword evidence="1 2" id="KW-0963">Cytoplasm</keyword>
<evidence type="ECO:0000256" key="1">
    <source>
        <dbReference type="ARBA" id="ARBA00022490"/>
    </source>
</evidence>
<dbReference type="SUPFAM" id="SSF158221">
    <property type="entry name" value="YnzC-like"/>
    <property type="match status" value="1"/>
</dbReference>
<organism evidence="4 5">
    <name type="scientific">Bacillus songklensis</name>
    <dbReference type="NCBI Taxonomy" id="1069116"/>
    <lineage>
        <taxon>Bacteria</taxon>
        <taxon>Bacillati</taxon>
        <taxon>Bacillota</taxon>
        <taxon>Bacilli</taxon>
        <taxon>Bacillales</taxon>
        <taxon>Bacillaceae</taxon>
        <taxon>Bacillus</taxon>
    </lineage>
</organism>
<dbReference type="EMBL" id="JBHRZT010000007">
    <property type="protein sequence ID" value="MFC3882279.1"/>
    <property type="molecule type" value="Genomic_DNA"/>
</dbReference>
<dbReference type="Gene3D" id="1.10.287.540">
    <property type="entry name" value="Helix hairpin bin"/>
    <property type="match status" value="1"/>
</dbReference>